<organism evidence="2 3">
    <name type="scientific">Lentithecium fluviatile CBS 122367</name>
    <dbReference type="NCBI Taxonomy" id="1168545"/>
    <lineage>
        <taxon>Eukaryota</taxon>
        <taxon>Fungi</taxon>
        <taxon>Dikarya</taxon>
        <taxon>Ascomycota</taxon>
        <taxon>Pezizomycotina</taxon>
        <taxon>Dothideomycetes</taxon>
        <taxon>Pleosporomycetidae</taxon>
        <taxon>Pleosporales</taxon>
        <taxon>Massarineae</taxon>
        <taxon>Lentitheciaceae</taxon>
        <taxon>Lentithecium</taxon>
    </lineage>
</organism>
<reference evidence="2" key="1">
    <citation type="journal article" date="2020" name="Stud. Mycol.">
        <title>101 Dothideomycetes genomes: a test case for predicting lifestyles and emergence of pathogens.</title>
        <authorList>
            <person name="Haridas S."/>
            <person name="Albert R."/>
            <person name="Binder M."/>
            <person name="Bloem J."/>
            <person name="Labutti K."/>
            <person name="Salamov A."/>
            <person name="Andreopoulos B."/>
            <person name="Baker S."/>
            <person name="Barry K."/>
            <person name="Bills G."/>
            <person name="Bluhm B."/>
            <person name="Cannon C."/>
            <person name="Castanera R."/>
            <person name="Culley D."/>
            <person name="Daum C."/>
            <person name="Ezra D."/>
            <person name="Gonzalez J."/>
            <person name="Henrissat B."/>
            <person name="Kuo A."/>
            <person name="Liang C."/>
            <person name="Lipzen A."/>
            <person name="Lutzoni F."/>
            <person name="Magnuson J."/>
            <person name="Mondo S."/>
            <person name="Nolan M."/>
            <person name="Ohm R."/>
            <person name="Pangilinan J."/>
            <person name="Park H.-J."/>
            <person name="Ramirez L."/>
            <person name="Alfaro M."/>
            <person name="Sun H."/>
            <person name="Tritt A."/>
            <person name="Yoshinaga Y."/>
            <person name="Zwiers L.-H."/>
            <person name="Turgeon B."/>
            <person name="Goodwin S."/>
            <person name="Spatafora J."/>
            <person name="Crous P."/>
            <person name="Grigoriev I."/>
        </authorList>
    </citation>
    <scope>NUCLEOTIDE SEQUENCE</scope>
    <source>
        <strain evidence="2">CBS 122367</strain>
    </source>
</reference>
<evidence type="ECO:0000256" key="1">
    <source>
        <dbReference type="SAM" id="MobiDB-lite"/>
    </source>
</evidence>
<proteinExistence type="predicted"/>
<dbReference type="Proteomes" id="UP000799291">
    <property type="component" value="Unassembled WGS sequence"/>
</dbReference>
<feature type="region of interest" description="Disordered" evidence="1">
    <location>
        <begin position="119"/>
        <end position="141"/>
    </location>
</feature>
<gene>
    <name evidence="2" type="ORF">K458DRAFT_393783</name>
</gene>
<name>A0A6G1IP58_9PLEO</name>
<accession>A0A6G1IP58</accession>
<evidence type="ECO:0000313" key="3">
    <source>
        <dbReference type="Proteomes" id="UP000799291"/>
    </source>
</evidence>
<sequence length="141" mass="15648">MLSLHYSRCVALTSIDKYYQAALGIAFLRLHVPQLFRFLSAAGLRIPWVWTRLMARYRFCYVALDLELASFLDPASPKPEPEAEDTPLMQLATSSPTPATMNTNTNTLTDATTDTITNTHTLTEPTTDTMNSGATTDTMIL</sequence>
<dbReference type="EMBL" id="MU005602">
    <property type="protein sequence ID" value="KAF2679659.1"/>
    <property type="molecule type" value="Genomic_DNA"/>
</dbReference>
<keyword evidence="3" id="KW-1185">Reference proteome</keyword>
<evidence type="ECO:0000313" key="2">
    <source>
        <dbReference type="EMBL" id="KAF2679659.1"/>
    </source>
</evidence>
<protein>
    <submittedName>
        <fullName evidence="2">Uncharacterized protein</fullName>
    </submittedName>
</protein>
<feature type="compositionally biased region" description="Polar residues" evidence="1">
    <location>
        <begin position="124"/>
        <end position="141"/>
    </location>
</feature>
<dbReference type="AlphaFoldDB" id="A0A6G1IP58"/>